<evidence type="ECO:0000313" key="2">
    <source>
        <dbReference type="Proteomes" id="UP000824890"/>
    </source>
</evidence>
<accession>A0ABQ7YYP4</accession>
<organism evidence="1 2">
    <name type="scientific">Brassica napus</name>
    <name type="common">Rape</name>
    <dbReference type="NCBI Taxonomy" id="3708"/>
    <lineage>
        <taxon>Eukaryota</taxon>
        <taxon>Viridiplantae</taxon>
        <taxon>Streptophyta</taxon>
        <taxon>Embryophyta</taxon>
        <taxon>Tracheophyta</taxon>
        <taxon>Spermatophyta</taxon>
        <taxon>Magnoliopsida</taxon>
        <taxon>eudicotyledons</taxon>
        <taxon>Gunneridae</taxon>
        <taxon>Pentapetalae</taxon>
        <taxon>rosids</taxon>
        <taxon>malvids</taxon>
        <taxon>Brassicales</taxon>
        <taxon>Brassicaceae</taxon>
        <taxon>Brassiceae</taxon>
        <taxon>Brassica</taxon>
    </lineage>
</organism>
<dbReference type="Proteomes" id="UP000824890">
    <property type="component" value="Unassembled WGS sequence"/>
</dbReference>
<comment type="caution">
    <text evidence="1">The sequence shown here is derived from an EMBL/GenBank/DDBJ whole genome shotgun (WGS) entry which is preliminary data.</text>
</comment>
<protein>
    <submittedName>
        <fullName evidence="1">Uncharacterized protein</fullName>
    </submittedName>
</protein>
<evidence type="ECO:0000313" key="1">
    <source>
        <dbReference type="EMBL" id="KAH0873033.1"/>
    </source>
</evidence>
<proteinExistence type="predicted"/>
<gene>
    <name evidence="1" type="ORF">HID58_070395</name>
</gene>
<reference evidence="1 2" key="1">
    <citation type="submission" date="2021-05" db="EMBL/GenBank/DDBJ databases">
        <title>Genome Assembly of Synthetic Allotetraploid Brassica napus Reveals Homoeologous Exchanges between Subgenomes.</title>
        <authorList>
            <person name="Davis J.T."/>
        </authorList>
    </citation>
    <scope>NUCLEOTIDE SEQUENCE [LARGE SCALE GENOMIC DNA]</scope>
    <source>
        <strain evidence="2">cv. Da-Ae</strain>
        <tissue evidence="1">Seedling</tissue>
    </source>
</reference>
<dbReference type="EMBL" id="JAGKQM010000016">
    <property type="protein sequence ID" value="KAH0873033.1"/>
    <property type="molecule type" value="Genomic_DNA"/>
</dbReference>
<name>A0ABQ7YYP4_BRANA</name>
<keyword evidence="2" id="KW-1185">Reference proteome</keyword>
<sequence>MEDILEIENEEQLEILGQDSKLKLDVDQHPTGKDLDTSPKASINRYPPYIDRHSWLNELPSCMIELEPVEKRMDKSKASHFPVPEHLKSHICAEKAAGFHKRMEKYLTLITYTISEDEFSILPDRSVFDDLLYAIAPKKGLRYKCEVDRGPSVVVSNDTTLGSQHPS</sequence>